<evidence type="ECO:0000256" key="3">
    <source>
        <dbReference type="ARBA" id="ARBA00022630"/>
    </source>
</evidence>
<dbReference type="InterPro" id="IPR006076">
    <property type="entry name" value="FAD-dep_OxRdtase"/>
</dbReference>
<dbReference type="Gene3D" id="1.10.8.870">
    <property type="entry name" value="Alpha-glycerophosphate oxidase, cap domain"/>
    <property type="match status" value="1"/>
</dbReference>
<dbReference type="PRINTS" id="PR01001">
    <property type="entry name" value="FADG3PDH"/>
</dbReference>
<comment type="cofactor">
    <cofactor evidence="1 6">
        <name>FAD</name>
        <dbReference type="ChEBI" id="CHEBI:57692"/>
    </cofactor>
</comment>
<dbReference type="AlphaFoldDB" id="A0A6J4IQ64"/>
<dbReference type="Gene3D" id="3.50.50.60">
    <property type="entry name" value="FAD/NAD(P)-binding domain"/>
    <property type="match status" value="1"/>
</dbReference>
<sequence length="577" mass="62782">MNTSEQRRTTVEALRATREHPLDVLVVGGGIVGAGIARDAALRGFRVGLVEQRDLASGTSSRPTRLIHGGLRYLENYDFGLVREDLREREILLRVAPHLVFPLPFLLPQYGRSQAYQAKLSAGMLLYDLLSYDKSLPSRRWLSREQLLATEPGIDPEGLQGAWRYYDAQVPYVERLVVENALDAAAHGAHILTHARVERFLRQSGTAGTVTGALVRDTLGGGELEVRAHLTINATGPWLDRTDGEIRPGRPPLLRLTKGVHLVTPPGTRHAHVLFSQTDGRLFFVVPWHGCSLVGTTDTDYHGDPADAAADQEDVTYLSTEARRAFPQAPFDQVHYTWAGVRALGRVEGVQEGKVSRKHKLLDHEAREGVPGIVSVVGGKITAYRGIAEEVGDLVSTKLGRTTRGYTDRRPFPGGTLGQSADLASFVATELRPRALSLGLDAAQAERLGRLYGALAHEVLDLAERDRGLAERLAPGSLAVAAELARAIDREWTITLPDFLLRRSDLGLNADQALPHLDAIATRMAALCGWDATDTDAQVAAYRAELDPMRRLSSSSEGRAVPGDRTARRPGLVAAGG</sequence>
<evidence type="ECO:0000256" key="6">
    <source>
        <dbReference type="RuleBase" id="RU361217"/>
    </source>
</evidence>
<evidence type="ECO:0000256" key="2">
    <source>
        <dbReference type="ARBA" id="ARBA00007330"/>
    </source>
</evidence>
<dbReference type="InterPro" id="IPR031656">
    <property type="entry name" value="DAO_C"/>
</dbReference>
<keyword evidence="5 6" id="KW-0560">Oxidoreductase</keyword>
<dbReference type="Gene3D" id="3.30.9.10">
    <property type="entry name" value="D-Amino Acid Oxidase, subunit A, domain 2"/>
    <property type="match status" value="1"/>
</dbReference>
<evidence type="ECO:0000256" key="5">
    <source>
        <dbReference type="ARBA" id="ARBA00023002"/>
    </source>
</evidence>
<dbReference type="SUPFAM" id="SSF54373">
    <property type="entry name" value="FAD-linked reductases, C-terminal domain"/>
    <property type="match status" value="1"/>
</dbReference>
<gene>
    <name evidence="10" type="ORF">AVDCRST_MAG77-2350</name>
</gene>
<feature type="domain" description="Alpha-glycerophosphate oxidase C-terminal" evidence="9">
    <location>
        <begin position="407"/>
        <end position="533"/>
    </location>
</feature>
<evidence type="ECO:0000313" key="10">
    <source>
        <dbReference type="EMBL" id="CAA9256404.1"/>
    </source>
</evidence>
<dbReference type="EMBL" id="CADCTC010000143">
    <property type="protein sequence ID" value="CAA9256404.1"/>
    <property type="molecule type" value="Genomic_DNA"/>
</dbReference>
<evidence type="ECO:0000259" key="9">
    <source>
        <dbReference type="Pfam" id="PF16901"/>
    </source>
</evidence>
<name>A0A6J4IQ64_9CHLR</name>
<reference evidence="10" key="1">
    <citation type="submission" date="2020-02" db="EMBL/GenBank/DDBJ databases">
        <authorList>
            <person name="Meier V. D."/>
        </authorList>
    </citation>
    <scope>NUCLEOTIDE SEQUENCE</scope>
    <source>
        <strain evidence="10">AVDCRST_MAG77</strain>
    </source>
</reference>
<dbReference type="PANTHER" id="PTHR11985">
    <property type="entry name" value="GLYCEROL-3-PHOSPHATE DEHYDROGENASE"/>
    <property type="match status" value="1"/>
</dbReference>
<dbReference type="NCBIfam" id="NF008899">
    <property type="entry name" value="PRK12266.1"/>
    <property type="match status" value="1"/>
</dbReference>
<feature type="domain" description="FAD dependent oxidoreductase" evidence="8">
    <location>
        <begin position="23"/>
        <end position="384"/>
    </location>
</feature>
<dbReference type="InterPro" id="IPR000447">
    <property type="entry name" value="G3P_DH_FAD-dep"/>
</dbReference>
<dbReference type="PROSITE" id="PS00977">
    <property type="entry name" value="FAD_G3PDH_1"/>
    <property type="match status" value="1"/>
</dbReference>
<keyword evidence="4" id="KW-0274">FAD</keyword>
<accession>A0A6J4IQ64</accession>
<dbReference type="GO" id="GO:0009331">
    <property type="term" value="C:glycerol-3-phosphate dehydrogenase (FAD) complex"/>
    <property type="evidence" value="ECO:0007669"/>
    <property type="project" value="UniProtKB-UniRule"/>
</dbReference>
<comment type="similarity">
    <text evidence="2 6">Belongs to the FAD-dependent glycerol-3-phosphate dehydrogenase family.</text>
</comment>
<dbReference type="GO" id="GO:0004368">
    <property type="term" value="F:glycerol-3-phosphate dehydrogenase (quinone) activity"/>
    <property type="evidence" value="ECO:0007669"/>
    <property type="project" value="UniProtKB-EC"/>
</dbReference>
<evidence type="ECO:0000259" key="8">
    <source>
        <dbReference type="Pfam" id="PF01266"/>
    </source>
</evidence>
<dbReference type="EC" id="1.1.5.3" evidence="6"/>
<keyword evidence="3 6" id="KW-0285">Flavoprotein</keyword>
<dbReference type="SUPFAM" id="SSF51905">
    <property type="entry name" value="FAD/NAD(P)-binding domain"/>
    <property type="match status" value="1"/>
</dbReference>
<feature type="region of interest" description="Disordered" evidence="7">
    <location>
        <begin position="553"/>
        <end position="577"/>
    </location>
</feature>
<comment type="catalytic activity">
    <reaction evidence="6">
        <text>a quinone + sn-glycerol 3-phosphate = dihydroxyacetone phosphate + a quinol</text>
        <dbReference type="Rhea" id="RHEA:18977"/>
        <dbReference type="ChEBI" id="CHEBI:24646"/>
        <dbReference type="ChEBI" id="CHEBI:57597"/>
        <dbReference type="ChEBI" id="CHEBI:57642"/>
        <dbReference type="ChEBI" id="CHEBI:132124"/>
        <dbReference type="EC" id="1.1.5.3"/>
    </reaction>
</comment>
<evidence type="ECO:0000256" key="7">
    <source>
        <dbReference type="SAM" id="MobiDB-lite"/>
    </source>
</evidence>
<organism evidence="10">
    <name type="scientific">uncultured Chloroflexota bacterium</name>
    <dbReference type="NCBI Taxonomy" id="166587"/>
    <lineage>
        <taxon>Bacteria</taxon>
        <taxon>Bacillati</taxon>
        <taxon>Chloroflexota</taxon>
        <taxon>environmental samples</taxon>
    </lineage>
</organism>
<protein>
    <recommendedName>
        <fullName evidence="6">Glycerol-3-phosphate dehydrogenase</fullName>
        <ecNumber evidence="6">1.1.5.3</ecNumber>
    </recommendedName>
</protein>
<evidence type="ECO:0000256" key="1">
    <source>
        <dbReference type="ARBA" id="ARBA00001974"/>
    </source>
</evidence>
<dbReference type="InterPro" id="IPR038299">
    <property type="entry name" value="DAO_C_sf"/>
</dbReference>
<dbReference type="Pfam" id="PF16901">
    <property type="entry name" value="DAO_C"/>
    <property type="match status" value="1"/>
</dbReference>
<dbReference type="InterPro" id="IPR036188">
    <property type="entry name" value="FAD/NAD-bd_sf"/>
</dbReference>
<proteinExistence type="inferred from homology"/>
<dbReference type="Pfam" id="PF01266">
    <property type="entry name" value="DAO"/>
    <property type="match status" value="1"/>
</dbReference>
<dbReference type="PANTHER" id="PTHR11985:SF15">
    <property type="entry name" value="GLYCEROL-3-PHOSPHATE DEHYDROGENASE, MITOCHONDRIAL"/>
    <property type="match status" value="1"/>
</dbReference>
<dbReference type="GO" id="GO:0046168">
    <property type="term" value="P:glycerol-3-phosphate catabolic process"/>
    <property type="evidence" value="ECO:0007669"/>
    <property type="project" value="TreeGrafter"/>
</dbReference>
<evidence type="ECO:0000256" key="4">
    <source>
        <dbReference type="ARBA" id="ARBA00022827"/>
    </source>
</evidence>